<dbReference type="RefSeq" id="WP_020816081.1">
    <property type="nucleotide sequence ID" value="NZ_ATAY01000063.1"/>
</dbReference>
<proteinExistence type="predicted"/>
<dbReference type="OrthoDB" id="9801424at2"/>
<protein>
    <submittedName>
        <fullName evidence="8">Uncharacterized protein</fullName>
    </submittedName>
</protein>
<dbReference type="STRING" id="1330534.L323_13035"/>
<keyword evidence="2" id="KW-0949">S-adenosyl-L-methionine</keyword>
<dbReference type="InterPro" id="IPR006158">
    <property type="entry name" value="Cobalamin-bd"/>
</dbReference>
<evidence type="ECO:0000256" key="4">
    <source>
        <dbReference type="ARBA" id="ARBA00023004"/>
    </source>
</evidence>
<gene>
    <name evidence="8" type="ORF">L323_13035</name>
</gene>
<evidence type="ECO:0000313" key="9">
    <source>
        <dbReference type="Proteomes" id="UP000016860"/>
    </source>
</evidence>
<accession>U4R164</accession>
<dbReference type="SFLD" id="SFLDS00029">
    <property type="entry name" value="Radical_SAM"/>
    <property type="match status" value="1"/>
</dbReference>
<dbReference type="InterPro" id="IPR058240">
    <property type="entry name" value="rSAM_sf"/>
</dbReference>
<evidence type="ECO:0000259" key="6">
    <source>
        <dbReference type="PROSITE" id="PS51332"/>
    </source>
</evidence>
<dbReference type="PROSITE" id="PS51918">
    <property type="entry name" value="RADICAL_SAM"/>
    <property type="match status" value="1"/>
</dbReference>
<evidence type="ECO:0000256" key="5">
    <source>
        <dbReference type="ARBA" id="ARBA00023014"/>
    </source>
</evidence>
<feature type="domain" description="Radical SAM core" evidence="7">
    <location>
        <begin position="272"/>
        <end position="498"/>
    </location>
</feature>
<evidence type="ECO:0000313" key="8">
    <source>
        <dbReference type="EMBL" id="EPR10513.1"/>
    </source>
</evidence>
<feature type="domain" description="B12-binding" evidence="6">
    <location>
        <begin position="4"/>
        <end position="187"/>
    </location>
</feature>
<comment type="cofactor">
    <cofactor evidence="1">
        <name>[4Fe-4S] cluster</name>
        <dbReference type="ChEBI" id="CHEBI:49883"/>
    </cofactor>
</comment>
<keyword evidence="3" id="KW-0479">Metal-binding</keyword>
<keyword evidence="4" id="KW-0408">Iron</keyword>
<dbReference type="GO" id="GO:0003824">
    <property type="term" value="F:catalytic activity"/>
    <property type="evidence" value="ECO:0007669"/>
    <property type="project" value="InterPro"/>
</dbReference>
<dbReference type="InterPro" id="IPR007197">
    <property type="entry name" value="rSAM"/>
</dbReference>
<dbReference type="SFLD" id="SFLDG01082">
    <property type="entry name" value="B12-binding_domain_containing"/>
    <property type="match status" value="1"/>
</dbReference>
<evidence type="ECO:0000259" key="7">
    <source>
        <dbReference type="PROSITE" id="PS51918"/>
    </source>
</evidence>
<dbReference type="Proteomes" id="UP000016860">
    <property type="component" value="Unassembled WGS sequence"/>
</dbReference>
<sequence>MIQRIGFLLAPCEKGISPHGYTNIPPLSLGILSGYLKNEGYDVELYDLNSALAKIYRNDEQFAFLYDKDTVLKCLKGEENDKVNLFAEELLQGVSIKDYDVIGISCGADFSFFQLHSAFLLANYIEQKYKIPVILGGNNITYLGIFKDTFNELLKTILEVFPYIIKGPGEVVIAELIQVLNGKMQKSIYELDGMVYLKDGQVYMNPEHEPVVVCPDWCNLPMENYYSKIKNPSYNGKWNEKVEEENLLQVFKWPFFLTQYVSTVRKKRPRPEYMDKLILPYIFNFHCPFACAFCSESDEDRKRVIIGEAHKVVDDIEGLIEKYKTSYFYFFNNAANASGKFIDEFCNHIIDRRIDIKWSDCARFNNLTFERLKLMRDAGCQKLVFGFETASQKLIDLVEKKIDLSHGERVLKWCKELGIIADLEVITGLPQEKDEDFQETVQYVTKNKPYINYMTINEFFVVPNSKIGRYPERYNIELIRNVISYSKILERSWKYFKEMKGKQTGNFKVYKYNEIGGRNYKEVADKTKSYIKALNNLQNKEFAEVEYVYRILEQKS</sequence>
<name>U4R164_9FIRM</name>
<organism evidence="8 9">
    <name type="scientific">Ruminiclostridium papyrosolvens C7</name>
    <dbReference type="NCBI Taxonomy" id="1330534"/>
    <lineage>
        <taxon>Bacteria</taxon>
        <taxon>Bacillati</taxon>
        <taxon>Bacillota</taxon>
        <taxon>Clostridia</taxon>
        <taxon>Eubacteriales</taxon>
        <taxon>Oscillospiraceae</taxon>
        <taxon>Ruminiclostridium</taxon>
    </lineage>
</organism>
<dbReference type="PANTHER" id="PTHR43409">
    <property type="entry name" value="ANAEROBIC MAGNESIUM-PROTOPORPHYRIN IX MONOMETHYL ESTER CYCLASE-RELATED"/>
    <property type="match status" value="1"/>
</dbReference>
<dbReference type="InterPro" id="IPR013785">
    <property type="entry name" value="Aldolase_TIM"/>
</dbReference>
<dbReference type="Pfam" id="PF04055">
    <property type="entry name" value="Radical_SAM"/>
    <property type="match status" value="1"/>
</dbReference>
<dbReference type="GO" id="GO:0031419">
    <property type="term" value="F:cobalamin binding"/>
    <property type="evidence" value="ECO:0007669"/>
    <property type="project" value="InterPro"/>
</dbReference>
<evidence type="ECO:0000256" key="3">
    <source>
        <dbReference type="ARBA" id="ARBA00022723"/>
    </source>
</evidence>
<keyword evidence="5" id="KW-0411">Iron-sulfur</keyword>
<dbReference type="GO" id="GO:0051536">
    <property type="term" value="F:iron-sulfur cluster binding"/>
    <property type="evidence" value="ECO:0007669"/>
    <property type="project" value="UniProtKB-KW"/>
</dbReference>
<dbReference type="PROSITE" id="PS51332">
    <property type="entry name" value="B12_BINDING"/>
    <property type="match status" value="1"/>
</dbReference>
<dbReference type="Gene3D" id="3.40.50.280">
    <property type="entry name" value="Cobalamin-binding domain"/>
    <property type="match status" value="1"/>
</dbReference>
<evidence type="ECO:0000256" key="1">
    <source>
        <dbReference type="ARBA" id="ARBA00001966"/>
    </source>
</evidence>
<dbReference type="PATRIC" id="fig|1330534.3.peg.2584"/>
<dbReference type="SUPFAM" id="SSF102114">
    <property type="entry name" value="Radical SAM enzymes"/>
    <property type="match status" value="1"/>
</dbReference>
<dbReference type="SMART" id="SM00729">
    <property type="entry name" value="Elp3"/>
    <property type="match status" value="1"/>
</dbReference>
<dbReference type="InterPro" id="IPR051198">
    <property type="entry name" value="BchE-like"/>
</dbReference>
<comment type="caution">
    <text evidence="8">The sequence shown here is derived from an EMBL/GenBank/DDBJ whole genome shotgun (WGS) entry which is preliminary data.</text>
</comment>
<dbReference type="Gene3D" id="3.20.20.70">
    <property type="entry name" value="Aldolase class I"/>
    <property type="match status" value="1"/>
</dbReference>
<dbReference type="AlphaFoldDB" id="U4R164"/>
<dbReference type="InterPro" id="IPR006638">
    <property type="entry name" value="Elp3/MiaA/NifB-like_rSAM"/>
</dbReference>
<dbReference type="EMBL" id="ATAY01000063">
    <property type="protein sequence ID" value="EPR10513.1"/>
    <property type="molecule type" value="Genomic_DNA"/>
</dbReference>
<reference evidence="8 9" key="1">
    <citation type="journal article" date="2013" name="Genome Announc.">
        <title>Draft Genome Sequence of the Cellulolytic Bacterium Clostridium papyrosolvens C7 (ATCC 700395).</title>
        <authorList>
            <person name="Zepeda V."/>
            <person name="Dassa B."/>
            <person name="Borovok I."/>
            <person name="Lamed R."/>
            <person name="Bayer E.A."/>
            <person name="Cate J.H."/>
        </authorList>
    </citation>
    <scope>NUCLEOTIDE SEQUENCE [LARGE SCALE GENOMIC DNA]</scope>
    <source>
        <strain evidence="8 9">C7</strain>
    </source>
</reference>
<evidence type="ECO:0000256" key="2">
    <source>
        <dbReference type="ARBA" id="ARBA00022691"/>
    </source>
</evidence>
<dbReference type="GO" id="GO:0046872">
    <property type="term" value="F:metal ion binding"/>
    <property type="evidence" value="ECO:0007669"/>
    <property type="project" value="UniProtKB-KW"/>
</dbReference>